<protein>
    <recommendedName>
        <fullName evidence="12">Probable peptidoglycan glycosyltransferase FtsW</fullName>
        <ecNumber evidence="14">2.4.99.28</ecNumber>
    </recommendedName>
    <alternativeName>
        <fullName evidence="13">Cell division protein FtsW</fullName>
    </alternativeName>
    <alternativeName>
        <fullName evidence="10">Cell wall polymerase</fullName>
    </alternativeName>
    <alternativeName>
        <fullName evidence="9">Peptidoglycan polymerase</fullName>
    </alternativeName>
</protein>
<feature type="transmembrane region" description="Helical" evidence="16">
    <location>
        <begin position="113"/>
        <end position="134"/>
    </location>
</feature>
<evidence type="ECO:0000256" key="3">
    <source>
        <dbReference type="ARBA" id="ARBA00022679"/>
    </source>
</evidence>
<evidence type="ECO:0000256" key="2">
    <source>
        <dbReference type="ARBA" id="ARBA00022676"/>
    </source>
</evidence>
<dbReference type="GO" id="GO:0009252">
    <property type="term" value="P:peptidoglycan biosynthetic process"/>
    <property type="evidence" value="ECO:0007669"/>
    <property type="project" value="UniProtKB-KW"/>
</dbReference>
<proteinExistence type="inferred from homology"/>
<evidence type="ECO:0000256" key="13">
    <source>
        <dbReference type="ARBA" id="ARBA00041418"/>
    </source>
</evidence>
<dbReference type="GO" id="GO:0015648">
    <property type="term" value="F:lipid-linked peptidoglycan transporter activity"/>
    <property type="evidence" value="ECO:0007669"/>
    <property type="project" value="TreeGrafter"/>
</dbReference>
<dbReference type="EC" id="2.4.99.28" evidence="14"/>
<evidence type="ECO:0000256" key="7">
    <source>
        <dbReference type="ARBA" id="ARBA00022989"/>
    </source>
</evidence>
<dbReference type="InterPro" id="IPR001182">
    <property type="entry name" value="FtsW/RodA"/>
</dbReference>
<accession>A0A2M7B7U0</accession>
<feature type="transmembrane region" description="Helical" evidence="16">
    <location>
        <begin position="12"/>
        <end position="32"/>
    </location>
</feature>
<keyword evidence="7 16" id="KW-1133">Transmembrane helix</keyword>
<evidence type="ECO:0000256" key="14">
    <source>
        <dbReference type="ARBA" id="ARBA00044770"/>
    </source>
</evidence>
<name>A0A2M7B7U0_9BACT</name>
<dbReference type="AlphaFoldDB" id="A0A2M7B7U0"/>
<keyword evidence="4 16" id="KW-0812">Transmembrane</keyword>
<evidence type="ECO:0000256" key="4">
    <source>
        <dbReference type="ARBA" id="ARBA00022692"/>
    </source>
</evidence>
<comment type="similarity">
    <text evidence="11">Belongs to the SEDS family. FtsW subfamily.</text>
</comment>
<evidence type="ECO:0000256" key="9">
    <source>
        <dbReference type="ARBA" id="ARBA00032370"/>
    </source>
</evidence>
<feature type="transmembrane region" description="Helical" evidence="16">
    <location>
        <begin position="141"/>
        <end position="160"/>
    </location>
</feature>
<reference evidence="18" key="1">
    <citation type="submission" date="2017-09" db="EMBL/GenBank/DDBJ databases">
        <title>Depth-based differentiation of microbial function through sediment-hosted aquifers and enrichment of novel symbionts in the deep terrestrial subsurface.</title>
        <authorList>
            <person name="Probst A.J."/>
            <person name="Ladd B."/>
            <person name="Jarett J.K."/>
            <person name="Geller-Mcgrath D.E."/>
            <person name="Sieber C.M.K."/>
            <person name="Emerson J.B."/>
            <person name="Anantharaman K."/>
            <person name="Thomas B.C."/>
            <person name="Malmstrom R."/>
            <person name="Stieglmeier M."/>
            <person name="Klingl A."/>
            <person name="Woyke T."/>
            <person name="Ryan C.M."/>
            <person name="Banfield J.F."/>
        </authorList>
    </citation>
    <scope>NUCLEOTIDE SEQUENCE [LARGE SCALE GENOMIC DNA]</scope>
</reference>
<feature type="transmembrane region" description="Helical" evidence="16">
    <location>
        <begin position="190"/>
        <end position="207"/>
    </location>
</feature>
<keyword evidence="8 16" id="KW-0472">Membrane</keyword>
<keyword evidence="5" id="KW-0133">Cell shape</keyword>
<dbReference type="PANTHER" id="PTHR30474">
    <property type="entry name" value="CELL CYCLE PROTEIN"/>
    <property type="match status" value="1"/>
</dbReference>
<dbReference type="Proteomes" id="UP000230131">
    <property type="component" value="Unassembled WGS sequence"/>
</dbReference>
<dbReference type="Pfam" id="PF01098">
    <property type="entry name" value="FTSW_RODA_SPOVE"/>
    <property type="match status" value="1"/>
</dbReference>
<keyword evidence="6" id="KW-0573">Peptidoglycan synthesis</keyword>
<feature type="transmembrane region" description="Helical" evidence="16">
    <location>
        <begin position="52"/>
        <end position="72"/>
    </location>
</feature>
<dbReference type="GO" id="GO:0008955">
    <property type="term" value="F:peptidoglycan glycosyltransferase activity"/>
    <property type="evidence" value="ECO:0007669"/>
    <property type="project" value="UniProtKB-EC"/>
</dbReference>
<dbReference type="PANTHER" id="PTHR30474:SF2">
    <property type="entry name" value="PEPTIDOGLYCAN GLYCOSYLTRANSFERASE FTSW-RELATED"/>
    <property type="match status" value="1"/>
</dbReference>
<evidence type="ECO:0000256" key="10">
    <source>
        <dbReference type="ARBA" id="ARBA00033270"/>
    </source>
</evidence>
<gene>
    <name evidence="17" type="ORF">COS59_01460</name>
</gene>
<comment type="catalytic activity">
    <reaction evidence="15">
        <text>[GlcNAc-(1-&gt;4)-Mur2Ac(oyl-L-Ala-gamma-D-Glu-L-Lys-D-Ala-D-Ala)](n)-di-trans,octa-cis-undecaprenyl diphosphate + beta-D-GlcNAc-(1-&gt;4)-Mur2Ac(oyl-L-Ala-gamma-D-Glu-L-Lys-D-Ala-D-Ala)-di-trans,octa-cis-undecaprenyl diphosphate = [GlcNAc-(1-&gt;4)-Mur2Ac(oyl-L-Ala-gamma-D-Glu-L-Lys-D-Ala-D-Ala)](n+1)-di-trans,octa-cis-undecaprenyl diphosphate + di-trans,octa-cis-undecaprenyl diphosphate + H(+)</text>
        <dbReference type="Rhea" id="RHEA:23708"/>
        <dbReference type="Rhea" id="RHEA-COMP:9602"/>
        <dbReference type="Rhea" id="RHEA-COMP:9603"/>
        <dbReference type="ChEBI" id="CHEBI:15378"/>
        <dbReference type="ChEBI" id="CHEBI:58405"/>
        <dbReference type="ChEBI" id="CHEBI:60033"/>
        <dbReference type="ChEBI" id="CHEBI:78435"/>
        <dbReference type="EC" id="2.4.99.28"/>
    </reaction>
</comment>
<dbReference type="EMBL" id="PEVH01000046">
    <property type="protein sequence ID" value="PIU99128.1"/>
    <property type="molecule type" value="Genomic_DNA"/>
</dbReference>
<organism evidence="17 18">
    <name type="scientific">Candidatus Wolfebacteria bacterium CG03_land_8_20_14_0_80_36_15</name>
    <dbReference type="NCBI Taxonomy" id="1975067"/>
    <lineage>
        <taxon>Bacteria</taxon>
        <taxon>Candidatus Wolfeibacteriota</taxon>
    </lineage>
</organism>
<sequence>MKKLRSGHHPDYLFLFCIIFLVIFGLVMLSSASFDLGKKKFNDPYYYLKHQLLMGLIFGSLGFLFASRFYYLHWKKLSFILLLINILLLILVFVPGLSYRVGTAMRWLKLGPFSLQPAELLKFTFIIYLAAWLSEKKQRRVSFSEGFLPFLIISLIIAVLVLKQPATTTLIIILVSALAVYFVSGVKFKYVVLAILLGAILFSIVVYKSGYRSERIQTFIEKNFLKKDVDILGKGFHLRQSLIAVGSGKLWGVGYGKSIIKYRSLPETVGDSIFAVIAEELGFIGSMILTGLYATLFFRGFKIAQKSRDEFARLAVIGLISVVCLQAFVHIGANTGLLPFTGVPLPFISYGGTALAVFLTMMGVIVNISKYS</sequence>
<feature type="transmembrane region" description="Helical" evidence="16">
    <location>
        <begin position="79"/>
        <end position="101"/>
    </location>
</feature>
<evidence type="ECO:0000313" key="17">
    <source>
        <dbReference type="EMBL" id="PIU99128.1"/>
    </source>
</evidence>
<evidence type="ECO:0000256" key="15">
    <source>
        <dbReference type="ARBA" id="ARBA00049902"/>
    </source>
</evidence>
<dbReference type="GO" id="GO:0008360">
    <property type="term" value="P:regulation of cell shape"/>
    <property type="evidence" value="ECO:0007669"/>
    <property type="project" value="UniProtKB-KW"/>
</dbReference>
<comment type="subcellular location">
    <subcellularLocation>
        <location evidence="1">Membrane</location>
        <topology evidence="1">Multi-pass membrane protein</topology>
    </subcellularLocation>
</comment>
<evidence type="ECO:0000256" key="1">
    <source>
        <dbReference type="ARBA" id="ARBA00004141"/>
    </source>
</evidence>
<keyword evidence="2" id="KW-0328">Glycosyltransferase</keyword>
<evidence type="ECO:0000256" key="5">
    <source>
        <dbReference type="ARBA" id="ARBA00022960"/>
    </source>
</evidence>
<evidence type="ECO:0000256" key="12">
    <source>
        <dbReference type="ARBA" id="ARBA00041185"/>
    </source>
</evidence>
<evidence type="ECO:0000256" key="16">
    <source>
        <dbReference type="SAM" id="Phobius"/>
    </source>
</evidence>
<feature type="transmembrane region" description="Helical" evidence="16">
    <location>
        <begin position="166"/>
        <end position="183"/>
    </location>
</feature>
<dbReference type="GO" id="GO:0005886">
    <property type="term" value="C:plasma membrane"/>
    <property type="evidence" value="ECO:0007669"/>
    <property type="project" value="TreeGrafter"/>
</dbReference>
<feature type="transmembrane region" description="Helical" evidence="16">
    <location>
        <begin position="273"/>
        <end position="299"/>
    </location>
</feature>
<evidence type="ECO:0000256" key="6">
    <source>
        <dbReference type="ARBA" id="ARBA00022984"/>
    </source>
</evidence>
<dbReference type="GO" id="GO:0032153">
    <property type="term" value="C:cell division site"/>
    <property type="evidence" value="ECO:0007669"/>
    <property type="project" value="TreeGrafter"/>
</dbReference>
<dbReference type="GO" id="GO:0051301">
    <property type="term" value="P:cell division"/>
    <property type="evidence" value="ECO:0007669"/>
    <property type="project" value="InterPro"/>
</dbReference>
<feature type="transmembrane region" description="Helical" evidence="16">
    <location>
        <begin position="311"/>
        <end position="333"/>
    </location>
</feature>
<evidence type="ECO:0000256" key="11">
    <source>
        <dbReference type="ARBA" id="ARBA00038053"/>
    </source>
</evidence>
<feature type="transmembrane region" description="Helical" evidence="16">
    <location>
        <begin position="345"/>
        <end position="368"/>
    </location>
</feature>
<evidence type="ECO:0000313" key="18">
    <source>
        <dbReference type="Proteomes" id="UP000230131"/>
    </source>
</evidence>
<evidence type="ECO:0000256" key="8">
    <source>
        <dbReference type="ARBA" id="ARBA00023136"/>
    </source>
</evidence>
<keyword evidence="3" id="KW-0808">Transferase</keyword>
<comment type="caution">
    <text evidence="17">The sequence shown here is derived from an EMBL/GenBank/DDBJ whole genome shotgun (WGS) entry which is preliminary data.</text>
</comment>